<dbReference type="EMBL" id="GBRH01198191">
    <property type="protein sequence ID" value="JAD99704.1"/>
    <property type="molecule type" value="Transcribed_RNA"/>
</dbReference>
<evidence type="ECO:0000313" key="1">
    <source>
        <dbReference type="EMBL" id="JAD99704.1"/>
    </source>
</evidence>
<reference evidence="1" key="2">
    <citation type="journal article" date="2015" name="Data Brief">
        <title>Shoot transcriptome of the giant reed, Arundo donax.</title>
        <authorList>
            <person name="Barrero R.A."/>
            <person name="Guerrero F.D."/>
            <person name="Moolhuijzen P."/>
            <person name="Goolsby J.A."/>
            <person name="Tidwell J."/>
            <person name="Bellgard S.E."/>
            <person name="Bellgard M.I."/>
        </authorList>
    </citation>
    <scope>NUCLEOTIDE SEQUENCE</scope>
    <source>
        <tissue evidence="1">Shoot tissue taken approximately 20 cm above the soil surface</tissue>
    </source>
</reference>
<organism evidence="1">
    <name type="scientific">Arundo donax</name>
    <name type="common">Giant reed</name>
    <name type="synonym">Donax arundinaceus</name>
    <dbReference type="NCBI Taxonomy" id="35708"/>
    <lineage>
        <taxon>Eukaryota</taxon>
        <taxon>Viridiplantae</taxon>
        <taxon>Streptophyta</taxon>
        <taxon>Embryophyta</taxon>
        <taxon>Tracheophyta</taxon>
        <taxon>Spermatophyta</taxon>
        <taxon>Magnoliopsida</taxon>
        <taxon>Liliopsida</taxon>
        <taxon>Poales</taxon>
        <taxon>Poaceae</taxon>
        <taxon>PACMAD clade</taxon>
        <taxon>Arundinoideae</taxon>
        <taxon>Arundineae</taxon>
        <taxon>Arundo</taxon>
    </lineage>
</organism>
<accession>A0A0A9EG40</accession>
<protein>
    <submittedName>
        <fullName evidence="1">Uncharacterized protein</fullName>
    </submittedName>
</protein>
<name>A0A0A9EG40_ARUDO</name>
<sequence>MRVGVGVGFG</sequence>
<reference evidence="1" key="1">
    <citation type="submission" date="2014-09" db="EMBL/GenBank/DDBJ databases">
        <authorList>
            <person name="Magalhaes I.L.F."/>
            <person name="Oliveira U."/>
            <person name="Santos F.R."/>
            <person name="Vidigal T.H.D.A."/>
            <person name="Brescovit A.D."/>
            <person name="Santos A.J."/>
        </authorList>
    </citation>
    <scope>NUCLEOTIDE SEQUENCE</scope>
    <source>
        <tissue evidence="1">Shoot tissue taken approximately 20 cm above the soil surface</tissue>
    </source>
</reference>
<proteinExistence type="predicted"/>